<evidence type="ECO:0000256" key="4">
    <source>
        <dbReference type="ARBA" id="ARBA00023239"/>
    </source>
</evidence>
<evidence type="ECO:0000259" key="5">
    <source>
        <dbReference type="PROSITE" id="PS51891"/>
    </source>
</evidence>
<keyword evidence="4" id="KW-0456">Lyase</keyword>
<keyword evidence="2" id="KW-0479">Metal-binding</keyword>
<dbReference type="Pfam" id="PF04828">
    <property type="entry name" value="GFA"/>
    <property type="match status" value="2"/>
</dbReference>
<dbReference type="GeneID" id="30011136"/>
<comment type="caution">
    <text evidence="6">The sequence shown here is derived from an EMBL/GenBank/DDBJ whole genome shotgun (WGS) entry which is preliminary data.</text>
</comment>
<dbReference type="PROSITE" id="PS51891">
    <property type="entry name" value="CENP_V_GFA"/>
    <property type="match status" value="2"/>
</dbReference>
<dbReference type="Proteomes" id="UP000078343">
    <property type="component" value="Unassembled WGS sequence"/>
</dbReference>
<dbReference type="AlphaFoldDB" id="A0A178ZIQ6"/>
<feature type="domain" description="CENP-V/GFA" evidence="5">
    <location>
        <begin position="188"/>
        <end position="329"/>
    </location>
</feature>
<dbReference type="GO" id="GO:0046872">
    <property type="term" value="F:metal ion binding"/>
    <property type="evidence" value="ECO:0007669"/>
    <property type="project" value="UniProtKB-KW"/>
</dbReference>
<keyword evidence="3" id="KW-0862">Zinc</keyword>
<dbReference type="EMBL" id="LVYI01000005">
    <property type="protein sequence ID" value="OAP59670.1"/>
    <property type="molecule type" value="Genomic_DNA"/>
</dbReference>
<dbReference type="InterPro" id="IPR011057">
    <property type="entry name" value="Mss4-like_sf"/>
</dbReference>
<evidence type="ECO:0000313" key="7">
    <source>
        <dbReference type="Proteomes" id="UP000078343"/>
    </source>
</evidence>
<dbReference type="PANTHER" id="PTHR33337:SF30">
    <property type="entry name" value="DUF636 DOMAIN PROTEIN (AFU_ORTHOLOGUE AFUA_1G03180)"/>
    <property type="match status" value="1"/>
</dbReference>
<sequence>MAQTTGRPCISATCLCGAISYALPPDQRLPLDSVLCHCTDCRYVTGALYLSSPELSEAPPRDILEHAVHYDSSGTRRRWFCGHCGSHMFVQEIGGEGKRWWVMGGVLEQSRGLNSPGSRATNTTRATHHIFVTDTGDGALGARMIRLGAREVACWDKRASTSRQVSEGELREMALHAELASEMKSKFLEAQCHCGGVNVRITRPNFESLKLQQRYIPEQKDTYVAGICTCRSCRLALGVSFQPWAYIPPGNIFLANTETTVKFGAEGDREGSNGVITLRHIWSSKDTCRSFCGRCGATVFYWHNDRPEVVDVSVGLLRSQDGAMARSWLSWRKGGPSFKDDCVDEELLTAIFPS</sequence>
<dbReference type="PANTHER" id="PTHR33337">
    <property type="entry name" value="GFA DOMAIN-CONTAINING PROTEIN"/>
    <property type="match status" value="1"/>
</dbReference>
<organism evidence="6 7">
    <name type="scientific">Fonsecaea erecta</name>
    <dbReference type="NCBI Taxonomy" id="1367422"/>
    <lineage>
        <taxon>Eukaryota</taxon>
        <taxon>Fungi</taxon>
        <taxon>Dikarya</taxon>
        <taxon>Ascomycota</taxon>
        <taxon>Pezizomycotina</taxon>
        <taxon>Eurotiomycetes</taxon>
        <taxon>Chaetothyriomycetidae</taxon>
        <taxon>Chaetothyriales</taxon>
        <taxon>Herpotrichiellaceae</taxon>
        <taxon>Fonsecaea</taxon>
    </lineage>
</organism>
<accession>A0A178ZIQ6</accession>
<dbReference type="GO" id="GO:0016846">
    <property type="term" value="F:carbon-sulfur lyase activity"/>
    <property type="evidence" value="ECO:0007669"/>
    <property type="project" value="InterPro"/>
</dbReference>
<name>A0A178ZIQ6_9EURO</name>
<evidence type="ECO:0000256" key="1">
    <source>
        <dbReference type="ARBA" id="ARBA00005495"/>
    </source>
</evidence>
<keyword evidence="7" id="KW-1185">Reference proteome</keyword>
<comment type="similarity">
    <text evidence="1">Belongs to the Gfa family.</text>
</comment>
<dbReference type="OrthoDB" id="5422068at2759"/>
<protein>
    <recommendedName>
        <fullName evidence="5">CENP-V/GFA domain-containing protein</fullName>
    </recommendedName>
</protein>
<dbReference type="InterPro" id="IPR006913">
    <property type="entry name" value="CENP-V/GFA"/>
</dbReference>
<proteinExistence type="inferred from homology"/>
<dbReference type="SUPFAM" id="SSF51316">
    <property type="entry name" value="Mss4-like"/>
    <property type="match status" value="2"/>
</dbReference>
<feature type="domain" description="CENP-V/GFA" evidence="5">
    <location>
        <begin position="10"/>
        <end position="129"/>
    </location>
</feature>
<gene>
    <name evidence="6" type="ORF">AYL99_06968</name>
</gene>
<evidence type="ECO:0000256" key="2">
    <source>
        <dbReference type="ARBA" id="ARBA00022723"/>
    </source>
</evidence>
<reference evidence="6 7" key="1">
    <citation type="submission" date="2016-04" db="EMBL/GenBank/DDBJ databases">
        <title>Draft genome of Fonsecaea erecta CBS 125763.</title>
        <authorList>
            <person name="Weiss V.A."/>
            <person name="Vicente V.A."/>
            <person name="Raittz R.T."/>
            <person name="Moreno L.F."/>
            <person name="De Souza E.M."/>
            <person name="Pedrosa F.O."/>
            <person name="Steffens M.B."/>
            <person name="Faoro H."/>
            <person name="Tadra-Sfeir M.Z."/>
            <person name="Najafzadeh M.J."/>
            <person name="Felipe M.S."/>
            <person name="Teixeira M."/>
            <person name="Sun J."/>
            <person name="Xi L."/>
            <person name="Gomes R."/>
            <person name="De Azevedo C.M."/>
            <person name="Salgado C.G."/>
            <person name="Da Silva M.B."/>
            <person name="Nascimento M.F."/>
            <person name="Queiroz-Telles F."/>
            <person name="Attili D.S."/>
            <person name="Gorbushina A."/>
        </authorList>
    </citation>
    <scope>NUCLEOTIDE SEQUENCE [LARGE SCALE GENOMIC DNA]</scope>
    <source>
        <strain evidence="6 7">CBS 125763</strain>
    </source>
</reference>
<evidence type="ECO:0000256" key="3">
    <source>
        <dbReference type="ARBA" id="ARBA00022833"/>
    </source>
</evidence>
<dbReference type="Gene3D" id="3.90.1590.10">
    <property type="entry name" value="glutathione-dependent formaldehyde- activating enzyme (gfa)"/>
    <property type="match status" value="2"/>
</dbReference>
<evidence type="ECO:0000313" key="6">
    <source>
        <dbReference type="EMBL" id="OAP59670.1"/>
    </source>
</evidence>
<dbReference type="RefSeq" id="XP_018693037.1">
    <property type="nucleotide sequence ID" value="XM_018838477.1"/>
</dbReference>